<evidence type="ECO:0000313" key="3">
    <source>
        <dbReference type="Proteomes" id="UP000679950"/>
    </source>
</evidence>
<keyword evidence="3" id="KW-1185">Reference proteome</keyword>
<dbReference type="Proteomes" id="UP000679950">
    <property type="component" value="Unassembled WGS sequence"/>
</dbReference>
<name>A0ABQ4KPD0_9BACI</name>
<evidence type="ECO:0000313" key="2">
    <source>
        <dbReference type="EMBL" id="GIN59356.1"/>
    </source>
</evidence>
<dbReference type="Pfam" id="PF09983">
    <property type="entry name" value="JetD_C"/>
    <property type="match status" value="1"/>
</dbReference>
<accession>A0ABQ4KPD0</accession>
<reference evidence="2 3" key="1">
    <citation type="submission" date="2021-03" db="EMBL/GenBank/DDBJ databases">
        <title>Antimicrobial resistance genes in bacteria isolated from Japanese honey, and their potential for conferring macrolide and lincosamide resistance in the American foulbrood pathogen Paenibacillus larvae.</title>
        <authorList>
            <person name="Okamoto M."/>
            <person name="Kumagai M."/>
            <person name="Kanamori H."/>
            <person name="Takamatsu D."/>
        </authorList>
    </citation>
    <scope>NUCLEOTIDE SEQUENCE [LARGE SCALE GENOMIC DNA]</scope>
    <source>
        <strain evidence="2 3">J8TS2</strain>
    </source>
</reference>
<evidence type="ECO:0000259" key="1">
    <source>
        <dbReference type="Pfam" id="PF09983"/>
    </source>
</evidence>
<sequence>MIYRIGWNKKMKEIREALALYPKKTIDINALQELCSPFVDSYEVFAESVLALENEGILAMIKSRGRSLRKPSIALHYRIHKAKLKKEHHHLIQQYRIQFHPDINLDYYYQHDPKQWYEDLPYLMRIDEYLRTNGFPAEAIPAPERSYEIAGDEKWITEKEGKELLERIHLYEKIQIMPVSEPLQFAINPASIQEQNQLHFIVENKTTFQGILPAIKQSTFATLIYGSGKAIIQSIEQFDQQYPVAATHHFFYFGDLDREGIAIWHSLSKKINVRLALPFYHACMKKQPAKGKEYQKQRIEAEEAFFQSFSEEEQLRIKQLLEDGYYYPQEILKTRELKQIWEETNWYDMI</sequence>
<organism evidence="2 3">
    <name type="scientific">Lederbergia ruris</name>
    <dbReference type="NCBI Taxonomy" id="217495"/>
    <lineage>
        <taxon>Bacteria</taxon>
        <taxon>Bacillati</taxon>
        <taxon>Bacillota</taxon>
        <taxon>Bacilli</taxon>
        <taxon>Bacillales</taxon>
        <taxon>Bacillaceae</taxon>
        <taxon>Lederbergia</taxon>
    </lineage>
</organism>
<protein>
    <recommendedName>
        <fullName evidence="1">Wadjet protein JetD C-terminal domain-containing protein</fullName>
    </recommendedName>
</protein>
<comment type="caution">
    <text evidence="2">The sequence shown here is derived from an EMBL/GenBank/DDBJ whole genome shotgun (WGS) entry which is preliminary data.</text>
</comment>
<dbReference type="InterPro" id="IPR024534">
    <property type="entry name" value="JetD_C"/>
</dbReference>
<proteinExistence type="predicted"/>
<dbReference type="EMBL" id="BORB01000042">
    <property type="protein sequence ID" value="GIN59356.1"/>
    <property type="molecule type" value="Genomic_DNA"/>
</dbReference>
<feature type="domain" description="Wadjet protein JetD C-terminal" evidence="1">
    <location>
        <begin position="193"/>
        <end position="318"/>
    </location>
</feature>
<gene>
    <name evidence="2" type="ORF">J8TS2_36750</name>
</gene>